<feature type="compositionally biased region" description="Polar residues" evidence="2">
    <location>
        <begin position="270"/>
        <end position="280"/>
    </location>
</feature>
<reference evidence="3" key="1">
    <citation type="submission" date="2019-12" db="EMBL/GenBank/DDBJ databases">
        <title>Genome sequencing and annotation of Brassica cretica.</title>
        <authorList>
            <person name="Studholme D.J."/>
            <person name="Sarris P."/>
        </authorList>
    </citation>
    <scope>NUCLEOTIDE SEQUENCE</scope>
    <source>
        <strain evidence="3">PFS-109/04</strain>
        <tissue evidence="3">Leaf</tissue>
    </source>
</reference>
<evidence type="ECO:0000256" key="1">
    <source>
        <dbReference type="SAM" id="Coils"/>
    </source>
</evidence>
<accession>A0A8S9QJZ8</accession>
<keyword evidence="1" id="KW-0175">Coiled coil</keyword>
<dbReference type="EMBL" id="QGKX02001290">
    <property type="protein sequence ID" value="KAF3540072.1"/>
    <property type="molecule type" value="Genomic_DNA"/>
</dbReference>
<dbReference type="Proteomes" id="UP000712600">
    <property type="component" value="Unassembled WGS sequence"/>
</dbReference>
<feature type="coiled-coil region" evidence="1">
    <location>
        <begin position="45"/>
        <end position="72"/>
    </location>
</feature>
<feature type="compositionally biased region" description="Low complexity" evidence="2">
    <location>
        <begin position="186"/>
        <end position="207"/>
    </location>
</feature>
<comment type="caution">
    <text evidence="3">The sequence shown here is derived from an EMBL/GenBank/DDBJ whole genome shotgun (WGS) entry which is preliminary data.</text>
</comment>
<feature type="region of interest" description="Disordered" evidence="2">
    <location>
        <begin position="270"/>
        <end position="291"/>
    </location>
</feature>
<name>A0A8S9QJZ8_BRACR</name>
<organism evidence="3 4">
    <name type="scientific">Brassica cretica</name>
    <name type="common">Mustard</name>
    <dbReference type="NCBI Taxonomy" id="69181"/>
    <lineage>
        <taxon>Eukaryota</taxon>
        <taxon>Viridiplantae</taxon>
        <taxon>Streptophyta</taxon>
        <taxon>Embryophyta</taxon>
        <taxon>Tracheophyta</taxon>
        <taxon>Spermatophyta</taxon>
        <taxon>Magnoliopsida</taxon>
        <taxon>eudicotyledons</taxon>
        <taxon>Gunneridae</taxon>
        <taxon>Pentapetalae</taxon>
        <taxon>rosids</taxon>
        <taxon>malvids</taxon>
        <taxon>Brassicales</taxon>
        <taxon>Brassicaceae</taxon>
        <taxon>Brassiceae</taxon>
        <taxon>Brassica</taxon>
    </lineage>
</organism>
<feature type="compositionally biased region" description="Polar residues" evidence="2">
    <location>
        <begin position="122"/>
        <end position="134"/>
    </location>
</feature>
<proteinExistence type="predicted"/>
<evidence type="ECO:0000313" key="4">
    <source>
        <dbReference type="Proteomes" id="UP000712600"/>
    </source>
</evidence>
<protein>
    <submittedName>
        <fullName evidence="3">Uncharacterized protein</fullName>
    </submittedName>
</protein>
<feature type="region of interest" description="Disordered" evidence="2">
    <location>
        <begin position="174"/>
        <end position="207"/>
    </location>
</feature>
<feature type="region of interest" description="Disordered" evidence="2">
    <location>
        <begin position="120"/>
        <end position="139"/>
    </location>
</feature>
<evidence type="ECO:0000256" key="2">
    <source>
        <dbReference type="SAM" id="MobiDB-lite"/>
    </source>
</evidence>
<dbReference type="AlphaFoldDB" id="A0A8S9QJZ8"/>
<sequence length="291" mass="32546">MTSRHTRSNAQGPLFTLSNEELARLERQNRQSQPTNNTIVDHGGQDDLTAAMALMQQQMQQMQQTINTQEAARQAAADLAAQQNKEHDRSKSVNSTDDLAAKVDQLLKCNQSQVFIMEEAASENNVSDTTTEGDNTVDDQQEVSYVNGQGWQYKNYHPNPNSRAEQRLSETISGKNICPEPSEHNQFQNQKQQTAQPTTPSPTTAPQDEIKGLATMMQQLLQGQQIQGKAMNQVTTDINSRMNHMFNDLSTKYDNVASHMRQMDVQIAQTAESVKRQQGTLPGKTDNNPKE</sequence>
<evidence type="ECO:0000313" key="3">
    <source>
        <dbReference type="EMBL" id="KAF3540072.1"/>
    </source>
</evidence>
<gene>
    <name evidence="3" type="ORF">F2Q69_00019343</name>
</gene>